<protein>
    <recommendedName>
        <fullName evidence="1">Microcin J25-processing protein McjB C-terminal domain-containing protein</fullName>
    </recommendedName>
</protein>
<gene>
    <name evidence="2" type="ordered locus">FraEuI1c_4988</name>
</gene>
<dbReference type="OrthoDB" id="3214507at2"/>
<evidence type="ECO:0000259" key="1">
    <source>
        <dbReference type="Pfam" id="PF13471"/>
    </source>
</evidence>
<dbReference type="RefSeq" id="WP_013426095.1">
    <property type="nucleotide sequence ID" value="NC_014666.1"/>
</dbReference>
<evidence type="ECO:0000313" key="2">
    <source>
        <dbReference type="EMBL" id="ADP82977.1"/>
    </source>
</evidence>
<dbReference type="Proteomes" id="UP000002484">
    <property type="component" value="Chromosome"/>
</dbReference>
<name>E3J327_PSEI1</name>
<dbReference type="InterPro" id="IPR053521">
    <property type="entry name" value="McjB-like"/>
</dbReference>
<dbReference type="STRING" id="298654.FraEuI1c_4988"/>
<organism evidence="2 3">
    <name type="scientific">Pseudofrankia inefficax (strain DSM 45817 / CECT 9037 / DDB 130130 / EuI1c)</name>
    <name type="common">Frankia inefficax</name>
    <dbReference type="NCBI Taxonomy" id="298654"/>
    <lineage>
        <taxon>Bacteria</taxon>
        <taxon>Bacillati</taxon>
        <taxon>Actinomycetota</taxon>
        <taxon>Actinomycetes</taxon>
        <taxon>Frankiales</taxon>
        <taxon>Frankiaceae</taxon>
        <taxon>Pseudofrankia</taxon>
    </lineage>
</organism>
<keyword evidence="3" id="KW-1185">Reference proteome</keyword>
<feature type="domain" description="Microcin J25-processing protein McjB C-terminal" evidence="1">
    <location>
        <begin position="31"/>
        <end position="149"/>
    </location>
</feature>
<proteinExistence type="predicted"/>
<dbReference type="InParanoid" id="E3J327"/>
<dbReference type="KEGG" id="fri:FraEuI1c_4988"/>
<dbReference type="EMBL" id="CP002299">
    <property type="protein sequence ID" value="ADP82977.1"/>
    <property type="molecule type" value="Genomic_DNA"/>
</dbReference>
<dbReference type="Pfam" id="PF13471">
    <property type="entry name" value="Transglut_core3"/>
    <property type="match status" value="1"/>
</dbReference>
<dbReference type="AlphaFoldDB" id="E3J327"/>
<dbReference type="InterPro" id="IPR032708">
    <property type="entry name" value="McjB_C"/>
</dbReference>
<evidence type="ECO:0000313" key="3">
    <source>
        <dbReference type="Proteomes" id="UP000002484"/>
    </source>
</evidence>
<dbReference type="NCBIfam" id="NF033537">
    <property type="entry name" value="lasso_biosyn_B2"/>
    <property type="match status" value="1"/>
</dbReference>
<sequence>MTSAGAAVAPGRAPEAWDRVVRAQLWLAAGLVEIALRHRRVPDLVAAAGRAAASPAARWYPAGRRALTGTRLDELAADSGAFWRGDSACLSRSLLRGWLAATAGRRVALVVGVRRQPGTPFAAHAWLEVDGAVHAEEQDPTLTYHPIATYPLAEQRRAST</sequence>
<accession>E3J327</accession>
<reference evidence="2 3" key="1">
    <citation type="submission" date="2010-10" db="EMBL/GenBank/DDBJ databases">
        <title>Complete sequence of Frankia sp. EuI1c.</title>
        <authorList>
            <consortium name="US DOE Joint Genome Institute"/>
            <person name="Lucas S."/>
            <person name="Copeland A."/>
            <person name="Lapidus A."/>
            <person name="Cheng J.-F."/>
            <person name="Bruce D."/>
            <person name="Goodwin L."/>
            <person name="Pitluck S."/>
            <person name="Chertkov O."/>
            <person name="Detter J.C."/>
            <person name="Han C."/>
            <person name="Tapia R."/>
            <person name="Land M."/>
            <person name="Hauser L."/>
            <person name="Jeffries C."/>
            <person name="Kyrpides N."/>
            <person name="Ivanova N."/>
            <person name="Mikhailova N."/>
            <person name="Beauchemin N."/>
            <person name="Sen A."/>
            <person name="Sur S.A."/>
            <person name="Gtari M."/>
            <person name="Wall L."/>
            <person name="Tisa L."/>
            <person name="Woyke T."/>
        </authorList>
    </citation>
    <scope>NUCLEOTIDE SEQUENCE [LARGE SCALE GENOMIC DNA]</scope>
    <source>
        <strain evidence="3">DSM 45817 / CECT 9037 / EuI1c</strain>
    </source>
</reference>
<dbReference type="HOGENOM" id="CLU_129222_0_0_11"/>